<dbReference type="SUPFAM" id="SSF46689">
    <property type="entry name" value="Homeodomain-like"/>
    <property type="match status" value="1"/>
</dbReference>
<keyword evidence="2 4" id="KW-0238">DNA-binding</keyword>
<keyword evidence="3" id="KW-0804">Transcription</keyword>
<evidence type="ECO:0000313" key="6">
    <source>
        <dbReference type="EMBL" id="GAA4244987.1"/>
    </source>
</evidence>
<dbReference type="Gene3D" id="1.10.357.10">
    <property type="entry name" value="Tetracycline Repressor, domain 2"/>
    <property type="match status" value="1"/>
</dbReference>
<evidence type="ECO:0000313" key="7">
    <source>
        <dbReference type="Proteomes" id="UP001500620"/>
    </source>
</evidence>
<dbReference type="RefSeq" id="WP_345121763.1">
    <property type="nucleotide sequence ID" value="NZ_BAABAT010000002.1"/>
</dbReference>
<evidence type="ECO:0000256" key="1">
    <source>
        <dbReference type="ARBA" id="ARBA00023015"/>
    </source>
</evidence>
<dbReference type="PANTHER" id="PTHR30055:SF234">
    <property type="entry name" value="HTH-TYPE TRANSCRIPTIONAL REGULATOR BETI"/>
    <property type="match status" value="1"/>
</dbReference>
<dbReference type="InterPro" id="IPR001647">
    <property type="entry name" value="HTH_TetR"/>
</dbReference>
<name>A0ABP8CYM4_9ACTN</name>
<proteinExistence type="predicted"/>
<feature type="DNA-binding region" description="H-T-H motif" evidence="4">
    <location>
        <begin position="35"/>
        <end position="54"/>
    </location>
</feature>
<dbReference type="PANTHER" id="PTHR30055">
    <property type="entry name" value="HTH-TYPE TRANSCRIPTIONAL REGULATOR RUTR"/>
    <property type="match status" value="1"/>
</dbReference>
<dbReference type="Proteomes" id="UP001500620">
    <property type="component" value="Unassembled WGS sequence"/>
</dbReference>
<protein>
    <submittedName>
        <fullName evidence="6">TetR/AcrR family transcriptional regulator</fullName>
    </submittedName>
</protein>
<dbReference type="InterPro" id="IPR009057">
    <property type="entry name" value="Homeodomain-like_sf"/>
</dbReference>
<evidence type="ECO:0000256" key="2">
    <source>
        <dbReference type="ARBA" id="ARBA00023125"/>
    </source>
</evidence>
<dbReference type="InterPro" id="IPR036271">
    <property type="entry name" value="Tet_transcr_reg_TetR-rel_C_sf"/>
</dbReference>
<dbReference type="InterPro" id="IPR050109">
    <property type="entry name" value="HTH-type_TetR-like_transc_reg"/>
</dbReference>
<evidence type="ECO:0000259" key="5">
    <source>
        <dbReference type="PROSITE" id="PS50977"/>
    </source>
</evidence>
<reference evidence="7" key="1">
    <citation type="journal article" date="2019" name="Int. J. Syst. Evol. Microbiol.">
        <title>The Global Catalogue of Microorganisms (GCM) 10K type strain sequencing project: providing services to taxonomists for standard genome sequencing and annotation.</title>
        <authorList>
            <consortium name="The Broad Institute Genomics Platform"/>
            <consortium name="The Broad Institute Genome Sequencing Center for Infectious Disease"/>
            <person name="Wu L."/>
            <person name="Ma J."/>
        </authorList>
    </citation>
    <scope>NUCLEOTIDE SEQUENCE [LARGE SCALE GENOMIC DNA]</scope>
    <source>
        <strain evidence="7">JCM 17441</strain>
    </source>
</reference>
<keyword evidence="1" id="KW-0805">Transcription regulation</keyword>
<comment type="caution">
    <text evidence="6">The sequence shown here is derived from an EMBL/GenBank/DDBJ whole genome shotgun (WGS) entry which is preliminary data.</text>
</comment>
<sequence>MSDLTVRRRRADAERSVAAILDAAAKLLSERPHASMEEVARAAGLTRQTVYAHFPSRDALIGALTDRATDRVAAALEGADLDTGPAGEALLRLVQLSWDTFDAEPFLLATPGPHTDPETDRRRHRTVFDVLGEVVERGQRTGEFDPELPPGWIVAATAALGHAAGDDVRAGRLTSAQAGTYLQATLRRLFTR</sequence>
<keyword evidence="7" id="KW-1185">Reference proteome</keyword>
<dbReference type="Pfam" id="PF00440">
    <property type="entry name" value="TetR_N"/>
    <property type="match status" value="1"/>
</dbReference>
<dbReference type="EMBL" id="BAABAT010000002">
    <property type="protein sequence ID" value="GAA4244987.1"/>
    <property type="molecule type" value="Genomic_DNA"/>
</dbReference>
<gene>
    <name evidence="6" type="ORF">GCM10022255_010340</name>
</gene>
<accession>A0ABP8CYM4</accession>
<organism evidence="6 7">
    <name type="scientific">Dactylosporangium darangshiense</name>
    <dbReference type="NCBI Taxonomy" id="579108"/>
    <lineage>
        <taxon>Bacteria</taxon>
        <taxon>Bacillati</taxon>
        <taxon>Actinomycetota</taxon>
        <taxon>Actinomycetes</taxon>
        <taxon>Micromonosporales</taxon>
        <taxon>Micromonosporaceae</taxon>
        <taxon>Dactylosporangium</taxon>
    </lineage>
</organism>
<evidence type="ECO:0000256" key="4">
    <source>
        <dbReference type="PROSITE-ProRule" id="PRU00335"/>
    </source>
</evidence>
<feature type="domain" description="HTH tetR-type" evidence="5">
    <location>
        <begin position="14"/>
        <end position="72"/>
    </location>
</feature>
<dbReference type="SUPFAM" id="SSF48498">
    <property type="entry name" value="Tetracyclin repressor-like, C-terminal domain"/>
    <property type="match status" value="1"/>
</dbReference>
<evidence type="ECO:0000256" key="3">
    <source>
        <dbReference type="ARBA" id="ARBA00023163"/>
    </source>
</evidence>
<dbReference type="PROSITE" id="PS50977">
    <property type="entry name" value="HTH_TETR_2"/>
    <property type="match status" value="1"/>
</dbReference>